<organism evidence="1 2">
    <name type="scientific">Blattamonas nauphoetae</name>
    <dbReference type="NCBI Taxonomy" id="2049346"/>
    <lineage>
        <taxon>Eukaryota</taxon>
        <taxon>Metamonada</taxon>
        <taxon>Preaxostyla</taxon>
        <taxon>Oxymonadida</taxon>
        <taxon>Blattamonas</taxon>
    </lineage>
</organism>
<keyword evidence="2" id="KW-1185">Reference proteome</keyword>
<name>A0ABQ9XIL1_9EUKA</name>
<protein>
    <submittedName>
        <fullName evidence="1">Uncharacterized protein</fullName>
    </submittedName>
</protein>
<proteinExistence type="predicted"/>
<accession>A0ABQ9XIL1</accession>
<sequence length="309" mass="35431">MNIPAPLCNQYCSHHQTVFILVIEIIGEEVQLTLVRQTLLVQLVQTLFVSLPHSWIAHSTRQQAEGNQKESRNDEYVLEEDKSVRDGMSKIWKSAVVTANKHQNRFDATEELGKEDLLERLHWESSILADEVSQCGRRCWHHVDHDLHQTQVGLRKKTHFVFVECVWEFAHLLQAIVAYSPVLDEMTQLVLSSSIALTYTEYLDFYENNDLTKQLLLGIKDVVCAFQDNIPAVNKRARQILSKLSEVGISDEIELHIRCSGFDFAEMKKVFLGAQLVHALGANAPFSIDIEDEEIEEDRDYDLDPDLDD</sequence>
<comment type="caution">
    <text evidence="1">The sequence shown here is derived from an EMBL/GenBank/DDBJ whole genome shotgun (WGS) entry which is preliminary data.</text>
</comment>
<evidence type="ECO:0000313" key="2">
    <source>
        <dbReference type="Proteomes" id="UP001281761"/>
    </source>
</evidence>
<dbReference type="Proteomes" id="UP001281761">
    <property type="component" value="Unassembled WGS sequence"/>
</dbReference>
<reference evidence="1 2" key="1">
    <citation type="journal article" date="2022" name="bioRxiv">
        <title>Genomics of Preaxostyla Flagellates Illuminates Evolutionary Transitions and the Path Towards Mitochondrial Loss.</title>
        <authorList>
            <person name="Novak L.V.F."/>
            <person name="Treitli S.C."/>
            <person name="Pyrih J."/>
            <person name="Halakuc P."/>
            <person name="Pipaliya S.V."/>
            <person name="Vacek V."/>
            <person name="Brzon O."/>
            <person name="Soukal P."/>
            <person name="Eme L."/>
            <person name="Dacks J.B."/>
            <person name="Karnkowska A."/>
            <person name="Elias M."/>
            <person name="Hampl V."/>
        </authorList>
    </citation>
    <scope>NUCLEOTIDE SEQUENCE [LARGE SCALE GENOMIC DNA]</scope>
    <source>
        <strain evidence="1">NAU3</strain>
        <tissue evidence="1">Gut</tissue>
    </source>
</reference>
<gene>
    <name evidence="1" type="ORF">BLNAU_14455</name>
</gene>
<dbReference type="EMBL" id="JARBJD010000132">
    <property type="protein sequence ID" value="KAK2950649.1"/>
    <property type="molecule type" value="Genomic_DNA"/>
</dbReference>
<evidence type="ECO:0000313" key="1">
    <source>
        <dbReference type="EMBL" id="KAK2950649.1"/>
    </source>
</evidence>